<reference evidence="1 2" key="1">
    <citation type="submission" date="2013-11" db="EMBL/GenBank/DDBJ databases">
        <title>Draft genome of the bovine lungworm Dictyocaulus viviparus.</title>
        <authorList>
            <person name="Mitreva M."/>
        </authorList>
    </citation>
    <scope>NUCLEOTIDE SEQUENCE [LARGE SCALE GENOMIC DNA]</scope>
    <source>
        <strain evidence="1 2">HannoverDv2000</strain>
    </source>
</reference>
<dbReference type="AlphaFoldDB" id="A0A0D8Y634"/>
<sequence>MAFNCQDPVFVSIAVDEIQWRISSLALHPVLRLPFPSLAYNAAAAIRQLQMLRLSSNSNRISDQRATTSAAFPANGKFLNHRRVSIINAINYKIISIRT</sequence>
<dbReference type="Proteomes" id="UP000053766">
    <property type="component" value="Unassembled WGS sequence"/>
</dbReference>
<accession>A0A0D8Y634</accession>
<dbReference type="EMBL" id="KN716217">
    <property type="protein sequence ID" value="KJH50041.1"/>
    <property type="molecule type" value="Genomic_DNA"/>
</dbReference>
<organism evidence="1 2">
    <name type="scientific">Dictyocaulus viviparus</name>
    <name type="common">Bovine lungworm</name>
    <dbReference type="NCBI Taxonomy" id="29172"/>
    <lineage>
        <taxon>Eukaryota</taxon>
        <taxon>Metazoa</taxon>
        <taxon>Ecdysozoa</taxon>
        <taxon>Nematoda</taxon>
        <taxon>Chromadorea</taxon>
        <taxon>Rhabditida</taxon>
        <taxon>Rhabditina</taxon>
        <taxon>Rhabditomorpha</taxon>
        <taxon>Strongyloidea</taxon>
        <taxon>Metastrongylidae</taxon>
        <taxon>Dictyocaulus</taxon>
    </lineage>
</organism>
<evidence type="ECO:0000313" key="2">
    <source>
        <dbReference type="Proteomes" id="UP000053766"/>
    </source>
</evidence>
<dbReference type="STRING" id="29172.A0A0D8Y634"/>
<reference evidence="2" key="2">
    <citation type="journal article" date="2016" name="Sci. Rep.">
        <title>Dictyocaulus viviparus genome, variome and transcriptome elucidate lungworm biology and support future intervention.</title>
        <authorList>
            <person name="McNulty S.N."/>
            <person name="Strube C."/>
            <person name="Rosa B.A."/>
            <person name="Martin J.C."/>
            <person name="Tyagi R."/>
            <person name="Choi Y.J."/>
            <person name="Wang Q."/>
            <person name="Hallsworth Pepin K."/>
            <person name="Zhang X."/>
            <person name="Ozersky P."/>
            <person name="Wilson R.K."/>
            <person name="Sternberg P.W."/>
            <person name="Gasser R.B."/>
            <person name="Mitreva M."/>
        </authorList>
    </citation>
    <scope>NUCLEOTIDE SEQUENCE [LARGE SCALE GENOMIC DNA]</scope>
    <source>
        <strain evidence="2">HannoverDv2000</strain>
    </source>
</reference>
<protein>
    <submittedName>
        <fullName evidence="1">Uncharacterized protein</fullName>
    </submittedName>
</protein>
<evidence type="ECO:0000313" key="1">
    <source>
        <dbReference type="EMBL" id="KJH50041.1"/>
    </source>
</evidence>
<keyword evidence="2" id="KW-1185">Reference proteome</keyword>
<gene>
    <name evidence="1" type="ORF">DICVIV_03842</name>
</gene>
<name>A0A0D8Y634_DICVI</name>
<proteinExistence type="predicted"/>